<dbReference type="PANTHER" id="PTHR30607">
    <property type="entry name" value="POTASSIUM-TRANSPORTING ATPASE A CHAIN"/>
    <property type="match status" value="1"/>
</dbReference>
<keyword evidence="8 9" id="KW-0472">Membrane</keyword>
<keyword evidence="2 9" id="KW-1003">Cell membrane</keyword>
<feature type="transmembrane region" description="Helical" evidence="9">
    <location>
        <begin position="6"/>
        <end position="27"/>
    </location>
</feature>
<feature type="transmembrane region" description="Helical" evidence="9">
    <location>
        <begin position="382"/>
        <end position="401"/>
    </location>
</feature>
<feature type="transmembrane region" description="Helical" evidence="9">
    <location>
        <begin position="257"/>
        <end position="274"/>
    </location>
</feature>
<evidence type="ECO:0000256" key="5">
    <source>
        <dbReference type="ARBA" id="ARBA00022958"/>
    </source>
</evidence>
<feature type="transmembrane region" description="Helical" evidence="9">
    <location>
        <begin position="528"/>
        <end position="552"/>
    </location>
</feature>
<dbReference type="OrthoDB" id="9763796at2"/>
<keyword evidence="6 9" id="KW-1133">Transmembrane helix</keyword>
<name>A0A4V6BDR5_9BRAD</name>
<evidence type="ECO:0000256" key="1">
    <source>
        <dbReference type="ARBA" id="ARBA00022448"/>
    </source>
</evidence>
<feature type="transmembrane region" description="Helical" evidence="9">
    <location>
        <begin position="422"/>
        <end position="441"/>
    </location>
</feature>
<protein>
    <recommendedName>
        <fullName evidence="9">Potassium-transporting ATPase potassium-binding subunit</fullName>
    </recommendedName>
    <alternativeName>
        <fullName evidence="9">ATP phosphohydrolase [potassium-transporting] A chain</fullName>
    </alternativeName>
    <alternativeName>
        <fullName evidence="9">Potassium-binding and translocating subunit A</fullName>
    </alternativeName>
    <alternativeName>
        <fullName evidence="9">Potassium-translocating ATPase A chain</fullName>
    </alternativeName>
</protein>
<keyword evidence="3 9" id="KW-0633">Potassium transport</keyword>
<keyword evidence="5 9" id="KW-0630">Potassium</keyword>
<evidence type="ECO:0000313" key="10">
    <source>
        <dbReference type="EMBL" id="TKT70113.1"/>
    </source>
</evidence>
<dbReference type="GO" id="GO:0030955">
    <property type="term" value="F:potassium ion binding"/>
    <property type="evidence" value="ECO:0007669"/>
    <property type="project" value="UniProtKB-UniRule"/>
</dbReference>
<comment type="function">
    <text evidence="9">Part of the high-affinity ATP-driven potassium transport (or Kdp) system, which catalyzes the hydrolysis of ATP coupled with the electrogenic transport of potassium into the cytoplasm. This subunit binds the extracellular potassium ions and delivers the ions to the membrane domain of KdpB through an intramembrane tunnel.</text>
</comment>
<feature type="transmembrane region" description="Helical" evidence="9">
    <location>
        <begin position="179"/>
        <end position="198"/>
    </location>
</feature>
<reference evidence="10" key="1">
    <citation type="submission" date="2019-04" db="EMBL/GenBank/DDBJ databases">
        <title>Whole genome sequencing of cave bacteria.</title>
        <authorList>
            <person name="Gan H.M."/>
            <person name="Barton H."/>
            <person name="Savka M.A."/>
        </authorList>
    </citation>
    <scope>NUCLEOTIDE SEQUENCE [LARGE SCALE GENOMIC DNA]</scope>
    <source>
        <strain evidence="10">LC387</strain>
    </source>
</reference>
<feature type="transmembrane region" description="Helical" evidence="9">
    <location>
        <begin position="330"/>
        <end position="350"/>
    </location>
</feature>
<feature type="transmembrane region" description="Helical" evidence="9">
    <location>
        <begin position="63"/>
        <end position="85"/>
    </location>
</feature>
<evidence type="ECO:0000256" key="4">
    <source>
        <dbReference type="ARBA" id="ARBA00022692"/>
    </source>
</evidence>
<keyword evidence="11" id="KW-1185">Reference proteome</keyword>
<dbReference type="GO" id="GO:0008556">
    <property type="term" value="F:P-type potassium transmembrane transporter activity"/>
    <property type="evidence" value="ECO:0007669"/>
    <property type="project" value="InterPro"/>
</dbReference>
<evidence type="ECO:0000313" key="11">
    <source>
        <dbReference type="Proteomes" id="UP000034832"/>
    </source>
</evidence>
<feature type="transmembrane region" description="Helical" evidence="9">
    <location>
        <begin position="142"/>
        <end position="159"/>
    </location>
</feature>
<feature type="transmembrane region" description="Helical" evidence="9">
    <location>
        <begin position="286"/>
        <end position="306"/>
    </location>
</feature>
<keyword evidence="1 9" id="KW-0813">Transport</keyword>
<dbReference type="EMBL" id="LBIA02000001">
    <property type="protein sequence ID" value="TKT70113.1"/>
    <property type="molecule type" value="Genomic_DNA"/>
</dbReference>
<evidence type="ECO:0000256" key="9">
    <source>
        <dbReference type="HAMAP-Rule" id="MF_00275"/>
    </source>
</evidence>
<comment type="subunit">
    <text evidence="9">The system is composed of three essential subunits: KdpA, KdpB and KdpC.</text>
</comment>
<keyword evidence="7 9" id="KW-0406">Ion transport</keyword>
<dbReference type="GO" id="GO:0005886">
    <property type="term" value="C:plasma membrane"/>
    <property type="evidence" value="ECO:0007669"/>
    <property type="project" value="UniProtKB-SubCell"/>
</dbReference>
<dbReference type="PANTHER" id="PTHR30607:SF2">
    <property type="entry name" value="POTASSIUM-TRANSPORTING ATPASE POTASSIUM-BINDING SUBUNIT"/>
    <property type="match status" value="1"/>
</dbReference>
<keyword evidence="4 9" id="KW-0812">Transmembrane</keyword>
<dbReference type="STRING" id="211460.YH63_17865"/>
<dbReference type="NCBIfam" id="TIGR00680">
    <property type="entry name" value="kdpA"/>
    <property type="match status" value="1"/>
</dbReference>
<evidence type="ECO:0000256" key="2">
    <source>
        <dbReference type="ARBA" id="ARBA00022475"/>
    </source>
</evidence>
<evidence type="ECO:0000256" key="6">
    <source>
        <dbReference type="ARBA" id="ARBA00022989"/>
    </source>
</evidence>
<dbReference type="Proteomes" id="UP000034832">
    <property type="component" value="Unassembled WGS sequence"/>
</dbReference>
<comment type="caution">
    <text evidence="10">The sequence shown here is derived from an EMBL/GenBank/DDBJ whole genome shotgun (WGS) entry which is preliminary data.</text>
</comment>
<evidence type="ECO:0000256" key="8">
    <source>
        <dbReference type="ARBA" id="ARBA00023136"/>
    </source>
</evidence>
<dbReference type="RefSeq" id="WP_046829213.1">
    <property type="nucleotide sequence ID" value="NZ_LBIA02000001.1"/>
</dbReference>
<dbReference type="AlphaFoldDB" id="A0A4V6BDR5"/>
<comment type="subcellular location">
    <subcellularLocation>
        <location evidence="9">Cell membrane</location>
        <topology evidence="9">Multi-pass membrane protein</topology>
    </subcellularLocation>
</comment>
<comment type="similarity">
    <text evidence="9">Belongs to the KdpA family.</text>
</comment>
<dbReference type="PIRSF" id="PIRSF001294">
    <property type="entry name" value="K_ATPaseA"/>
    <property type="match status" value="1"/>
</dbReference>
<proteinExistence type="inferred from homology"/>
<organism evidence="10 11">
    <name type="scientific">Afipia massiliensis</name>
    <dbReference type="NCBI Taxonomy" id="211460"/>
    <lineage>
        <taxon>Bacteria</taxon>
        <taxon>Pseudomonadati</taxon>
        <taxon>Pseudomonadota</taxon>
        <taxon>Alphaproteobacteria</taxon>
        <taxon>Hyphomicrobiales</taxon>
        <taxon>Nitrobacteraceae</taxon>
        <taxon>Afipia</taxon>
    </lineage>
</organism>
<feature type="transmembrane region" description="Helical" evidence="9">
    <location>
        <begin position="483"/>
        <end position="507"/>
    </location>
</feature>
<dbReference type="Pfam" id="PF03814">
    <property type="entry name" value="KdpA"/>
    <property type="match status" value="1"/>
</dbReference>
<gene>
    <name evidence="9 10" type="primary">kdpA</name>
    <name evidence="10" type="ORF">YH63_001000</name>
</gene>
<evidence type="ECO:0000256" key="7">
    <source>
        <dbReference type="ARBA" id="ARBA00023065"/>
    </source>
</evidence>
<dbReference type="InterPro" id="IPR004623">
    <property type="entry name" value="KdpA"/>
</dbReference>
<sequence>MTMIGWAQIIIFCAVIVALTPVIGGYMTRVFAGERTFLSPILRPVESALYRIGGVDEKREQHWLAYTFAMLLFHVGGFVLLYALMRVQGALPFNPAGQSAVAPDLALNTAISFITNTNWQNYGGESTMSYLVQMLGLTHQNFLSAATGIALAVALSRGFSRASVQTVGNFWVDLTRGTLYVLLPICVLLSLFLVWQGMPQTLGAYVDATTLEGAKQTIAVGPVASQVAIKMLGTNGGGFFNANAAHPFENPTALSNFVQMLAIFVLGAAMTNVFGRMIGNQRQGWAILGAMGVLFIVGVAVCYWAEANGTSALQALGLTGGNMEGKEVRFGIVASALFAVVTTAASCGAVNAMHDSFTALGGMIPLINMELGEIVVGGVGAGLYGMLLFVIITVFVAGLMVGRTPEYVGKKIEAREVKMAMLAILILPLMMLGWTAIAVVYEPAVASMGNAGPHGFSEVLYAFTSQAANNGSAFGGLTGNTPFYNLAGAVAMFVGRFWMIVPAMAIAGSLAAKKTVALSSGTFPTTGGLFVGLLVGVILIVGGLTFFPALALGPIVEHLAMLAGGSF</sequence>
<evidence type="ECO:0000256" key="3">
    <source>
        <dbReference type="ARBA" id="ARBA00022538"/>
    </source>
</evidence>
<dbReference type="HAMAP" id="MF_00275">
    <property type="entry name" value="KdpA"/>
    <property type="match status" value="1"/>
</dbReference>
<accession>A0A4V6BDR5</accession>